<organism evidence="9 10">
    <name type="scientific">Rubinisphaera italica</name>
    <dbReference type="NCBI Taxonomy" id="2527969"/>
    <lineage>
        <taxon>Bacteria</taxon>
        <taxon>Pseudomonadati</taxon>
        <taxon>Planctomycetota</taxon>
        <taxon>Planctomycetia</taxon>
        <taxon>Planctomycetales</taxon>
        <taxon>Planctomycetaceae</taxon>
        <taxon>Rubinisphaera</taxon>
    </lineage>
</organism>
<keyword evidence="10" id="KW-1185">Reference proteome</keyword>
<comment type="caution">
    <text evidence="7">Lacks conserved residue(s) required for the propagation of feature annotation.</text>
</comment>
<keyword evidence="6 7" id="KW-0694">RNA-binding</keyword>
<dbReference type="Gene3D" id="3.40.1280.10">
    <property type="match status" value="1"/>
</dbReference>
<dbReference type="SUPFAM" id="SSF75217">
    <property type="entry name" value="alpha/beta knot"/>
    <property type="match status" value="1"/>
</dbReference>
<evidence type="ECO:0000256" key="1">
    <source>
        <dbReference type="ARBA" id="ARBA00022555"/>
    </source>
</evidence>
<dbReference type="EMBL" id="SJPG01000001">
    <property type="protein sequence ID" value="TWT62634.1"/>
    <property type="molecule type" value="Genomic_DNA"/>
</dbReference>
<dbReference type="InterPro" id="IPR033671">
    <property type="entry name" value="TrmH"/>
</dbReference>
<dbReference type="InterPro" id="IPR029028">
    <property type="entry name" value="Alpha/beta_knot_MTases"/>
</dbReference>
<dbReference type="GO" id="GO:0002938">
    <property type="term" value="P:tRNA guanine ribose methylation"/>
    <property type="evidence" value="ECO:0007669"/>
    <property type="project" value="UniProtKB-UniRule"/>
</dbReference>
<evidence type="ECO:0000256" key="2">
    <source>
        <dbReference type="ARBA" id="ARBA00022603"/>
    </source>
</evidence>
<dbReference type="InterPro" id="IPR001537">
    <property type="entry name" value="SpoU_MeTrfase"/>
</dbReference>
<reference evidence="9 10" key="1">
    <citation type="submission" date="2019-02" db="EMBL/GenBank/DDBJ databases">
        <title>Deep-cultivation of Planctomycetes and their phenomic and genomic characterization uncovers novel biology.</title>
        <authorList>
            <person name="Wiegand S."/>
            <person name="Jogler M."/>
            <person name="Boedeker C."/>
            <person name="Pinto D."/>
            <person name="Vollmers J."/>
            <person name="Rivas-Marin E."/>
            <person name="Kohn T."/>
            <person name="Peeters S.H."/>
            <person name="Heuer A."/>
            <person name="Rast P."/>
            <person name="Oberbeckmann S."/>
            <person name="Bunk B."/>
            <person name="Jeske O."/>
            <person name="Meyerdierks A."/>
            <person name="Storesund J.E."/>
            <person name="Kallscheuer N."/>
            <person name="Luecker S."/>
            <person name="Lage O.M."/>
            <person name="Pohl T."/>
            <person name="Merkel B.J."/>
            <person name="Hornburger P."/>
            <person name="Mueller R.-W."/>
            <person name="Bruemmer F."/>
            <person name="Labrenz M."/>
            <person name="Spormann A.M."/>
            <person name="Op Den Camp H."/>
            <person name="Overmann J."/>
            <person name="Amann R."/>
            <person name="Jetten M.S.M."/>
            <person name="Mascher T."/>
            <person name="Medema M.H."/>
            <person name="Devos D.P."/>
            <person name="Kaster A.-K."/>
            <person name="Ovreas L."/>
            <person name="Rohde M."/>
            <person name="Galperin M.Y."/>
            <person name="Jogler C."/>
        </authorList>
    </citation>
    <scope>NUCLEOTIDE SEQUENCE [LARGE SCALE GENOMIC DNA]</scope>
    <source>
        <strain evidence="9 10">Pan54</strain>
    </source>
</reference>
<comment type="similarity">
    <text evidence="7">Belongs to the class IV-like SAM-binding methyltransferase superfamily. RNA methyltransferase TrmH family.</text>
</comment>
<dbReference type="GO" id="GO:0141100">
    <property type="term" value="F:tRNA (guanine(18)-2'-O)-methyltransferase activity"/>
    <property type="evidence" value="ECO:0007669"/>
    <property type="project" value="UniProtKB-UniRule"/>
</dbReference>
<comment type="function">
    <text evidence="7">Catalyzes the 2'-O methylation of guanosine at position 18 in tRNA.</text>
</comment>
<keyword evidence="1 7" id="KW-0820">tRNA-binding</keyword>
<dbReference type="EC" id="2.1.1.34" evidence="7"/>
<sequence length="222" mass="26031">MTDKNLLHYLQQFLTPERLERFEEVLNFRTKHITVVLENFFKPHNASAVLRSCDCFGIQEMQRIDRDHVHKINRDITRGAQKWVTTKLWQNPETCTKDCLQSLKERNYRLIATSPEPTATSLFDLDLTEPVAIMFGREKTGLSEEAMNAADECVTIPMFGFTESYNVSVSVALCLNELVHRLHNSDRDWHLTEAEKDEIRLAWVKRCLPNIHTLEKHYRRTQ</sequence>
<dbReference type="GO" id="GO:0000049">
    <property type="term" value="F:tRNA binding"/>
    <property type="evidence" value="ECO:0007669"/>
    <property type="project" value="UniProtKB-UniRule"/>
</dbReference>
<protein>
    <recommendedName>
        <fullName evidence="7">tRNA (guanosine(18)-2'-O)-methyltransferase</fullName>
        <ecNumber evidence="7">2.1.1.34</ecNumber>
    </recommendedName>
    <alternativeName>
        <fullName evidence="7">tRNA [Gm18] methyltransferase</fullName>
    </alternativeName>
</protein>
<feature type="binding site" evidence="7">
    <location>
        <position position="113"/>
    </location>
    <ligand>
        <name>S-adenosyl-L-methionine</name>
        <dbReference type="ChEBI" id="CHEBI:59789"/>
    </ligand>
</feature>
<name>A0A5C5XIN5_9PLAN</name>
<evidence type="ECO:0000256" key="6">
    <source>
        <dbReference type="ARBA" id="ARBA00022884"/>
    </source>
</evidence>
<dbReference type="HAMAP" id="MF_02060">
    <property type="entry name" value="tRNA_methyltr_TrmH"/>
    <property type="match status" value="1"/>
</dbReference>
<comment type="catalytic activity">
    <reaction evidence="7">
        <text>guanosine(18) in tRNA + S-adenosyl-L-methionine = 2'-O-methylguanosine(18) in tRNA + S-adenosyl-L-homocysteine + H(+)</text>
        <dbReference type="Rhea" id="RHEA:20077"/>
        <dbReference type="Rhea" id="RHEA-COMP:10190"/>
        <dbReference type="Rhea" id="RHEA-COMP:10192"/>
        <dbReference type="ChEBI" id="CHEBI:15378"/>
        <dbReference type="ChEBI" id="CHEBI:57856"/>
        <dbReference type="ChEBI" id="CHEBI:59789"/>
        <dbReference type="ChEBI" id="CHEBI:74269"/>
        <dbReference type="ChEBI" id="CHEBI:74445"/>
        <dbReference type="EC" id="2.1.1.34"/>
    </reaction>
</comment>
<dbReference type="CDD" id="cd18092">
    <property type="entry name" value="SpoU-like_TrmH"/>
    <property type="match status" value="1"/>
</dbReference>
<evidence type="ECO:0000313" key="9">
    <source>
        <dbReference type="EMBL" id="TWT62634.1"/>
    </source>
</evidence>
<keyword evidence="3 7" id="KW-0808">Transferase</keyword>
<dbReference type="Pfam" id="PF00588">
    <property type="entry name" value="SpoU_methylase"/>
    <property type="match status" value="1"/>
</dbReference>
<evidence type="ECO:0000256" key="4">
    <source>
        <dbReference type="ARBA" id="ARBA00022691"/>
    </source>
</evidence>
<dbReference type="AlphaFoldDB" id="A0A5C5XIN5"/>
<comment type="caution">
    <text evidence="9">The sequence shown here is derived from an EMBL/GenBank/DDBJ whole genome shotgun (WGS) entry which is preliminary data.</text>
</comment>
<evidence type="ECO:0000256" key="3">
    <source>
        <dbReference type="ARBA" id="ARBA00022679"/>
    </source>
</evidence>
<keyword evidence="2 7" id="KW-0489">Methyltransferase</keyword>
<evidence type="ECO:0000256" key="5">
    <source>
        <dbReference type="ARBA" id="ARBA00022694"/>
    </source>
</evidence>
<evidence type="ECO:0000313" key="10">
    <source>
        <dbReference type="Proteomes" id="UP000316095"/>
    </source>
</evidence>
<proteinExistence type="inferred from homology"/>
<dbReference type="Proteomes" id="UP000316095">
    <property type="component" value="Unassembled WGS sequence"/>
</dbReference>
<dbReference type="InterPro" id="IPR029026">
    <property type="entry name" value="tRNA_m1G_MTases_N"/>
</dbReference>
<gene>
    <name evidence="7 9" type="primary">trmH</name>
    <name evidence="9" type="ORF">Pan54_33780</name>
</gene>
<evidence type="ECO:0000256" key="7">
    <source>
        <dbReference type="HAMAP-Rule" id="MF_02060"/>
    </source>
</evidence>
<feature type="domain" description="tRNA/rRNA methyltransferase SpoU type" evidence="8">
    <location>
        <begin position="33"/>
        <end position="175"/>
    </location>
</feature>
<dbReference type="PANTHER" id="PTHR43453:SF1">
    <property type="entry name" value="TRNA_RRNA METHYLTRANSFERASE SPOU TYPE DOMAIN-CONTAINING PROTEIN"/>
    <property type="match status" value="1"/>
</dbReference>
<keyword evidence="4 7" id="KW-0949">S-adenosyl-L-methionine</keyword>
<dbReference type="PANTHER" id="PTHR43453">
    <property type="entry name" value="RRNA METHYLASE-LIKE"/>
    <property type="match status" value="1"/>
</dbReference>
<dbReference type="RefSeq" id="WP_146504466.1">
    <property type="nucleotide sequence ID" value="NZ_SJPG01000001.1"/>
</dbReference>
<evidence type="ECO:0000259" key="8">
    <source>
        <dbReference type="Pfam" id="PF00588"/>
    </source>
</evidence>
<keyword evidence="5 7" id="KW-0819">tRNA processing</keyword>
<dbReference type="OrthoDB" id="9794400at2"/>
<accession>A0A5C5XIN5</accession>
<feature type="binding site" evidence="7">
    <location>
        <position position="156"/>
    </location>
    <ligand>
        <name>S-adenosyl-L-methionine</name>
        <dbReference type="ChEBI" id="CHEBI:59789"/>
    </ligand>
</feature>